<comment type="caution">
    <text evidence="1">The sequence shown here is derived from an EMBL/GenBank/DDBJ whole genome shotgun (WGS) entry which is preliminary data.</text>
</comment>
<proteinExistence type="predicted"/>
<reference evidence="1" key="1">
    <citation type="submission" date="2019-05" db="EMBL/GenBank/DDBJ databases">
        <authorList>
            <person name="Piombo E."/>
        </authorList>
    </citation>
    <scope>NUCLEOTIDE SEQUENCE</scope>
    <source>
        <strain evidence="1">C2S</strain>
    </source>
</reference>
<evidence type="ECO:0000313" key="1">
    <source>
        <dbReference type="EMBL" id="VTT63471.1"/>
    </source>
</evidence>
<gene>
    <name evidence="1" type="ORF">C2S_488</name>
</gene>
<accession>A0A9Q9RI88</accession>
<dbReference type="Proteomes" id="UP000760494">
    <property type="component" value="Unassembled WGS sequence"/>
</dbReference>
<dbReference type="EMBL" id="CABFJX010000112">
    <property type="protein sequence ID" value="VTT63471.1"/>
    <property type="molecule type" value="Genomic_DNA"/>
</dbReference>
<sequence length="87" mass="9885">MATAREYSLARTCIKPAQLARKQAPAKSKRCNYYRQDFLSQNRLYQYLKTGYASQIITASKSRNALQVNETTVISANKTSAHAHYQP</sequence>
<organism evidence="1 2">
    <name type="scientific">Fusarium fujikuroi</name>
    <name type="common">Bakanae and foot rot disease fungus</name>
    <name type="synonym">Gibberella fujikuroi</name>
    <dbReference type="NCBI Taxonomy" id="5127"/>
    <lineage>
        <taxon>Eukaryota</taxon>
        <taxon>Fungi</taxon>
        <taxon>Dikarya</taxon>
        <taxon>Ascomycota</taxon>
        <taxon>Pezizomycotina</taxon>
        <taxon>Sordariomycetes</taxon>
        <taxon>Hypocreomycetidae</taxon>
        <taxon>Hypocreales</taxon>
        <taxon>Nectriaceae</taxon>
        <taxon>Fusarium</taxon>
        <taxon>Fusarium fujikuroi species complex</taxon>
    </lineage>
</organism>
<evidence type="ECO:0000313" key="2">
    <source>
        <dbReference type="Proteomes" id="UP000760494"/>
    </source>
</evidence>
<dbReference type="AlphaFoldDB" id="A0A9Q9RI88"/>
<name>A0A9Q9RI88_FUSFU</name>
<protein>
    <submittedName>
        <fullName evidence="1">Uncharacterized protein</fullName>
    </submittedName>
</protein>